<dbReference type="AlphaFoldDB" id="A0AAX4JAS1"/>
<gene>
    <name evidence="1" type="ORF">VNE69_03286</name>
</gene>
<protein>
    <submittedName>
        <fullName evidence="1">Uncharacterized protein</fullName>
    </submittedName>
</protein>
<evidence type="ECO:0000313" key="2">
    <source>
        <dbReference type="Proteomes" id="UP001334084"/>
    </source>
</evidence>
<dbReference type="KEGG" id="vnx:VNE69_03286"/>
<organism evidence="1 2">
    <name type="scientific">Vairimorpha necatrix</name>
    <dbReference type="NCBI Taxonomy" id="6039"/>
    <lineage>
        <taxon>Eukaryota</taxon>
        <taxon>Fungi</taxon>
        <taxon>Fungi incertae sedis</taxon>
        <taxon>Microsporidia</taxon>
        <taxon>Nosematidae</taxon>
        <taxon>Vairimorpha</taxon>
    </lineage>
</organism>
<proteinExistence type="predicted"/>
<name>A0AAX4JAS1_9MICR</name>
<reference evidence="1" key="1">
    <citation type="journal article" date="2024" name="BMC Genomics">
        <title>Functional annotation of a divergent genome using sequence and structure-based similarity.</title>
        <authorList>
            <person name="Svedberg D."/>
            <person name="Winiger R.R."/>
            <person name="Berg A."/>
            <person name="Sharma H."/>
            <person name="Tellgren-Roth C."/>
            <person name="Debrunner-Vossbrinck B.A."/>
            <person name="Vossbrinck C.R."/>
            <person name="Barandun J."/>
        </authorList>
    </citation>
    <scope>NUCLEOTIDE SEQUENCE</scope>
    <source>
        <strain evidence="1">Illinois isolate</strain>
    </source>
</reference>
<dbReference type="Proteomes" id="UP001334084">
    <property type="component" value="Chromosome 3"/>
</dbReference>
<dbReference type="GeneID" id="90540882"/>
<keyword evidence="2" id="KW-1185">Reference proteome</keyword>
<sequence>MKKIQLERLEKNIDRIKNKKKNVINGKILNRNVEKEWRIIKKTSRRKKKCANWEDVEVKRAINKPLVVKIKK</sequence>
<dbReference type="EMBL" id="CP142728">
    <property type="protein sequence ID" value="WUR03075.1"/>
    <property type="molecule type" value="Genomic_DNA"/>
</dbReference>
<evidence type="ECO:0000313" key="1">
    <source>
        <dbReference type="EMBL" id="WUR03075.1"/>
    </source>
</evidence>
<accession>A0AAX4JAS1</accession>
<dbReference type="RefSeq" id="XP_065329220.1">
    <property type="nucleotide sequence ID" value="XM_065473148.1"/>
</dbReference>